<reference evidence="1" key="2">
    <citation type="submission" date="2022-10" db="EMBL/GenBank/DDBJ databases">
        <authorList>
            <person name="Aronson H.S."/>
        </authorList>
    </citation>
    <scope>NUCLEOTIDE SEQUENCE</scope>
    <source>
        <strain evidence="1">RS19-109</strain>
    </source>
</reference>
<name>A0A9X4MCH7_9BACT</name>
<evidence type="ECO:0000313" key="1">
    <source>
        <dbReference type="EMBL" id="MDG4475019.1"/>
    </source>
</evidence>
<keyword evidence="2" id="KW-1185">Reference proteome</keyword>
<comment type="caution">
    <text evidence="1">The sequence shown here is derived from an EMBL/GenBank/DDBJ whole genome shotgun (WGS) entry which is preliminary data.</text>
</comment>
<reference evidence="1" key="1">
    <citation type="journal article" date="2022" name="bioRxiv">
        <title>Thiovibrio frasassiensisgen. nov., sp. nov., an autotrophic, elemental sulfur disproportionating bacterium isolated from sulfidic karst sediment, and proposal of Thiovibrionaceae fam. nov.</title>
        <authorList>
            <person name="Aronson H."/>
            <person name="Thomas C."/>
            <person name="Bhattacharyya M."/>
            <person name="Eckstein S."/>
            <person name="Jensen S."/>
            <person name="Barco R."/>
            <person name="Macalady J."/>
            <person name="Amend J."/>
        </authorList>
    </citation>
    <scope>NUCLEOTIDE SEQUENCE</scope>
    <source>
        <strain evidence="1">RS19-109</strain>
    </source>
</reference>
<dbReference type="EMBL" id="JAPHEH010000001">
    <property type="protein sequence ID" value="MDG4475019.1"/>
    <property type="molecule type" value="Genomic_DNA"/>
</dbReference>
<evidence type="ECO:0000313" key="2">
    <source>
        <dbReference type="Proteomes" id="UP001154240"/>
    </source>
</evidence>
<sequence>MRLGKQCHLLRQGLVLLPLLLIAAACGRPAYFFRVDLSINAALESNHPLPGYTYYYSGPEDFPLAILGIRPEYRLKKEFWIPVELTETKLEGWMEVIDNPHRSLKTRYHGKVIRTAEGEEIGIWYSPQEWSTVRMGTDGEVAIDTPPNTLYEKISGDTTGFP</sequence>
<accession>A0A9X4MCH7</accession>
<protein>
    <submittedName>
        <fullName evidence="1">Uncharacterized protein</fullName>
    </submittedName>
</protein>
<proteinExistence type="predicted"/>
<dbReference type="Proteomes" id="UP001154240">
    <property type="component" value="Unassembled WGS sequence"/>
</dbReference>
<dbReference type="PROSITE" id="PS51257">
    <property type="entry name" value="PROKAR_LIPOPROTEIN"/>
    <property type="match status" value="1"/>
</dbReference>
<dbReference type="AlphaFoldDB" id="A0A9X4MCH7"/>
<dbReference type="RefSeq" id="WP_307631995.1">
    <property type="nucleotide sequence ID" value="NZ_JAPHEH010000001.1"/>
</dbReference>
<gene>
    <name evidence="1" type="ORF">OLX77_02450</name>
</gene>
<organism evidence="1 2">
    <name type="scientific">Thiovibrio frasassiensis</name>
    <dbReference type="NCBI Taxonomy" id="2984131"/>
    <lineage>
        <taxon>Bacteria</taxon>
        <taxon>Pseudomonadati</taxon>
        <taxon>Thermodesulfobacteriota</taxon>
        <taxon>Desulfobulbia</taxon>
        <taxon>Desulfobulbales</taxon>
        <taxon>Thiovibrionaceae</taxon>
        <taxon>Thiovibrio</taxon>
    </lineage>
</organism>